<feature type="transmembrane region" description="Helical" evidence="1">
    <location>
        <begin position="113"/>
        <end position="131"/>
    </location>
</feature>
<keyword evidence="1" id="KW-0472">Membrane</keyword>
<keyword evidence="3" id="KW-1185">Reference proteome</keyword>
<keyword evidence="1" id="KW-0812">Transmembrane</keyword>
<name>A0ABC8QHK7_9RALS</name>
<proteinExistence type="predicted"/>
<sequence length="157" mass="17000">MNKDTFSKAAALPPALADRWWPHIEATCKRFGIFTPAQQAAFIAQIGHESGGFARVTESFNYAPAGALVSLRFIPGTPVQRVAALLLGIACAHYLGNGVIALWHVPAGLESDAIKFIAGVFGLTIVGYAYGELPALRRLVHDWLQQAAQRWMGGRKE</sequence>
<feature type="transmembrane region" description="Helical" evidence="1">
    <location>
        <begin position="82"/>
        <end position="107"/>
    </location>
</feature>
<dbReference type="EMBL" id="CATZAT010000014">
    <property type="protein sequence ID" value="CAJ0804365.1"/>
    <property type="molecule type" value="Genomic_DNA"/>
</dbReference>
<protein>
    <recommendedName>
        <fullName evidence="4">Transmembrane protein</fullName>
    </recommendedName>
</protein>
<dbReference type="SUPFAM" id="SSF53955">
    <property type="entry name" value="Lysozyme-like"/>
    <property type="match status" value="1"/>
</dbReference>
<organism evidence="2 3">
    <name type="scientific">Ralstonia holmesii</name>
    <dbReference type="NCBI Taxonomy" id="3058602"/>
    <lineage>
        <taxon>Bacteria</taxon>
        <taxon>Pseudomonadati</taxon>
        <taxon>Pseudomonadota</taxon>
        <taxon>Betaproteobacteria</taxon>
        <taxon>Burkholderiales</taxon>
        <taxon>Burkholderiaceae</taxon>
        <taxon>Ralstonia</taxon>
    </lineage>
</organism>
<evidence type="ECO:0008006" key="4">
    <source>
        <dbReference type="Google" id="ProtNLM"/>
    </source>
</evidence>
<dbReference type="RefSeq" id="WP_024979043.1">
    <property type="nucleotide sequence ID" value="NZ_CATVZT010000001.1"/>
</dbReference>
<evidence type="ECO:0000313" key="3">
    <source>
        <dbReference type="Proteomes" id="UP001189663"/>
    </source>
</evidence>
<accession>A0ABC8QHK7</accession>
<dbReference type="Proteomes" id="UP001189663">
    <property type="component" value="Unassembled WGS sequence"/>
</dbReference>
<gene>
    <name evidence="2" type="ORF">LMG18096_04439</name>
</gene>
<keyword evidence="1" id="KW-1133">Transmembrane helix</keyword>
<dbReference type="InterPro" id="IPR023346">
    <property type="entry name" value="Lysozyme-like_dom_sf"/>
</dbReference>
<reference evidence="2 3" key="1">
    <citation type="submission" date="2023-07" db="EMBL/GenBank/DDBJ databases">
        <authorList>
            <person name="Peeters C."/>
        </authorList>
    </citation>
    <scope>NUCLEOTIDE SEQUENCE [LARGE SCALE GENOMIC DNA]</scope>
    <source>
        <strain evidence="2 3">LMG 18096</strain>
    </source>
</reference>
<comment type="caution">
    <text evidence="2">The sequence shown here is derived from an EMBL/GenBank/DDBJ whole genome shotgun (WGS) entry which is preliminary data.</text>
</comment>
<evidence type="ECO:0000313" key="2">
    <source>
        <dbReference type="EMBL" id="CAJ0804365.1"/>
    </source>
</evidence>
<dbReference type="AlphaFoldDB" id="A0ABC8QHK7"/>
<evidence type="ECO:0000256" key="1">
    <source>
        <dbReference type="SAM" id="Phobius"/>
    </source>
</evidence>